<protein>
    <recommendedName>
        <fullName evidence="2">Bacterial Ig-like domain-containing protein</fullName>
    </recommendedName>
</protein>
<dbReference type="EMBL" id="BART01030343">
    <property type="protein sequence ID" value="GAH16513.1"/>
    <property type="molecule type" value="Genomic_DNA"/>
</dbReference>
<gene>
    <name evidence="1" type="ORF">S01H4_53013</name>
</gene>
<sequence length="142" mass="16361">MKYDSSNNINSTTFHVEVYGYEVVVDITAPQWIDIPPNISVDNTTNIVTDFNATDETAIDTYFLNSTAYFNINSSGWFWNISYVPVGNYTLNVSVNDTSNNINSTIFWVEVYGLVDTDPLLYQYFPTEKHIFLYYHHLILLS</sequence>
<evidence type="ECO:0008006" key="2">
    <source>
        <dbReference type="Google" id="ProtNLM"/>
    </source>
</evidence>
<organism evidence="1">
    <name type="scientific">marine sediment metagenome</name>
    <dbReference type="NCBI Taxonomy" id="412755"/>
    <lineage>
        <taxon>unclassified sequences</taxon>
        <taxon>metagenomes</taxon>
        <taxon>ecological metagenomes</taxon>
    </lineage>
</organism>
<proteinExistence type="predicted"/>
<reference evidence="1" key="1">
    <citation type="journal article" date="2014" name="Front. Microbiol.">
        <title>High frequency of phylogenetically diverse reductive dehalogenase-homologous genes in deep subseafloor sedimentary metagenomes.</title>
        <authorList>
            <person name="Kawai M."/>
            <person name="Futagami T."/>
            <person name="Toyoda A."/>
            <person name="Takaki Y."/>
            <person name="Nishi S."/>
            <person name="Hori S."/>
            <person name="Arai W."/>
            <person name="Tsubouchi T."/>
            <person name="Morono Y."/>
            <person name="Uchiyama I."/>
            <person name="Ito T."/>
            <person name="Fujiyama A."/>
            <person name="Inagaki F."/>
            <person name="Takami H."/>
        </authorList>
    </citation>
    <scope>NUCLEOTIDE SEQUENCE</scope>
    <source>
        <strain evidence="1">Expedition CK06-06</strain>
    </source>
</reference>
<accession>X1F6W7</accession>
<dbReference type="AlphaFoldDB" id="X1F6W7"/>
<evidence type="ECO:0000313" key="1">
    <source>
        <dbReference type="EMBL" id="GAH16513.1"/>
    </source>
</evidence>
<comment type="caution">
    <text evidence="1">The sequence shown here is derived from an EMBL/GenBank/DDBJ whole genome shotgun (WGS) entry which is preliminary data.</text>
</comment>
<name>X1F6W7_9ZZZZ</name>